<feature type="region of interest" description="Disordered" evidence="1">
    <location>
        <begin position="1"/>
        <end position="26"/>
    </location>
</feature>
<feature type="compositionally biased region" description="Polar residues" evidence="1">
    <location>
        <begin position="1"/>
        <end position="10"/>
    </location>
</feature>
<comment type="caution">
    <text evidence="2">The sequence shown here is derived from an EMBL/GenBank/DDBJ whole genome shotgun (WGS) entry which is preliminary data.</text>
</comment>
<dbReference type="RefSeq" id="WP_135790857.1">
    <property type="nucleotide sequence ID" value="NZ_BNBQ01000003.1"/>
</dbReference>
<reference evidence="2 3" key="1">
    <citation type="submission" date="2019-04" db="EMBL/GenBank/DDBJ databases">
        <title>Streptomyces sp. nov. Bv016 isolated from bark of Buahinia variegata.</title>
        <authorList>
            <person name="Kanchanasin P."/>
            <person name="Tanasupawat S."/>
            <person name="Yuki M."/>
            <person name="Kudo T."/>
        </authorList>
    </citation>
    <scope>NUCLEOTIDE SEQUENCE [LARGE SCALE GENOMIC DNA]</scope>
    <source>
        <strain evidence="2 3">JCM 4765</strain>
    </source>
</reference>
<evidence type="ECO:0000313" key="3">
    <source>
        <dbReference type="Proteomes" id="UP000298513"/>
    </source>
</evidence>
<proteinExistence type="predicted"/>
<organism evidence="2 3">
    <name type="scientific">Streptomyces griseoluteus</name>
    <dbReference type="NCBI Taxonomy" id="29306"/>
    <lineage>
        <taxon>Bacteria</taxon>
        <taxon>Bacillati</taxon>
        <taxon>Actinomycetota</taxon>
        <taxon>Actinomycetes</taxon>
        <taxon>Kitasatosporales</taxon>
        <taxon>Streptomycetaceae</taxon>
        <taxon>Streptomyces</taxon>
    </lineage>
</organism>
<name>A0A4Z1DLS8_STRGP</name>
<dbReference type="GeneID" id="91530174"/>
<dbReference type="EMBL" id="SRRU01000003">
    <property type="protein sequence ID" value="TGN84634.1"/>
    <property type="molecule type" value="Genomic_DNA"/>
</dbReference>
<dbReference type="Proteomes" id="UP000298513">
    <property type="component" value="Unassembled WGS sequence"/>
</dbReference>
<protein>
    <submittedName>
        <fullName evidence="2">Uncharacterized protein</fullName>
    </submittedName>
</protein>
<feature type="compositionally biased region" description="Basic and acidic residues" evidence="1">
    <location>
        <begin position="11"/>
        <end position="26"/>
    </location>
</feature>
<dbReference type="AlphaFoldDB" id="A0A4Z1DLS8"/>
<sequence>MTQQTTTGQRTDSHHADPRPPADDTRKALSERLDQLKRDEHAGMEQLRRLVEQQSSTREALLRISGAIQVLEDLLHPADAESRRANSVPPP</sequence>
<gene>
    <name evidence="2" type="ORF">E5082_09605</name>
</gene>
<keyword evidence="3" id="KW-1185">Reference proteome</keyword>
<accession>A0A4Z1DLS8</accession>
<evidence type="ECO:0000313" key="2">
    <source>
        <dbReference type="EMBL" id="TGN84634.1"/>
    </source>
</evidence>
<evidence type="ECO:0000256" key="1">
    <source>
        <dbReference type="SAM" id="MobiDB-lite"/>
    </source>
</evidence>